<dbReference type="EMBL" id="LS483372">
    <property type="protein sequence ID" value="SQF90305.1"/>
    <property type="molecule type" value="Genomic_DNA"/>
</dbReference>
<evidence type="ECO:0000313" key="1">
    <source>
        <dbReference type="EMBL" id="SQF90305.1"/>
    </source>
</evidence>
<dbReference type="RefSeq" id="WP_053254947.1">
    <property type="nucleotide sequence ID" value="NZ_CBCRXZ010000015.1"/>
</dbReference>
<reference evidence="1 2" key="1">
    <citation type="submission" date="2018-06" db="EMBL/GenBank/DDBJ databases">
        <authorList>
            <consortium name="Pathogen Informatics"/>
            <person name="Doyle S."/>
        </authorList>
    </citation>
    <scope>NUCLEOTIDE SEQUENCE [LARGE SCALE GENOMIC DNA]</scope>
    <source>
        <strain evidence="1 2">NCTC10038</strain>
    </source>
</reference>
<protein>
    <submittedName>
        <fullName evidence="1">Uncharacterized protein</fullName>
    </submittedName>
</protein>
<sequence length="169" mass="16927">MGIAIDTFTQYAGKAYEGQINDLSMADVTTAVATVAIPFGRVVVSDTADRSGKLPAAGAGFFLGISVRKPVGVSGSYLTGQVSDSGNAVGGYRAGEEVSLLAHGRIWVKTLAGAVKGAQVYALPTTGEITNAATAGNHVLAGCTFLTAAAAGELVLVQIKAIAPTTIAA</sequence>
<dbReference type="Proteomes" id="UP000248640">
    <property type="component" value="Chromosome 1"/>
</dbReference>
<evidence type="ECO:0000313" key="2">
    <source>
        <dbReference type="Proteomes" id="UP000248640"/>
    </source>
</evidence>
<name>A0A3M3XE21_PSEFL</name>
<gene>
    <name evidence="1" type="ORF">NCTC10038_01702</name>
</gene>
<dbReference type="AlphaFoldDB" id="A0A3M3XE21"/>
<dbReference type="InterPro" id="IPR054438">
    <property type="entry name" value="Struct_cement_gp24/gp6"/>
</dbReference>
<dbReference type="Pfam" id="PF22758">
    <property type="entry name" value="Phage_cement"/>
    <property type="match status" value="1"/>
</dbReference>
<dbReference type="GeneID" id="61637671"/>
<organism evidence="1 2">
    <name type="scientific">Pseudomonas fluorescens</name>
    <dbReference type="NCBI Taxonomy" id="294"/>
    <lineage>
        <taxon>Bacteria</taxon>
        <taxon>Pseudomonadati</taxon>
        <taxon>Pseudomonadota</taxon>
        <taxon>Gammaproteobacteria</taxon>
        <taxon>Pseudomonadales</taxon>
        <taxon>Pseudomonadaceae</taxon>
        <taxon>Pseudomonas</taxon>
    </lineage>
</organism>
<proteinExistence type="predicted"/>
<accession>A0A3M3XE21</accession>